<evidence type="ECO:0000256" key="1">
    <source>
        <dbReference type="SAM" id="Phobius"/>
    </source>
</evidence>
<keyword evidence="1" id="KW-1133">Transmembrane helix</keyword>
<dbReference type="AlphaFoldDB" id="A0A2U8XC94"/>
<geneLocation type="mitochondrion" evidence="2"/>
<sequence>MPQMAPLWWLTLYSVTLGSLCLFVWWGYHEGGSLSPWPLGVHKSSTKTPPQGGGAVAEWWWKW</sequence>
<accession>A0A2U8XC94</accession>
<keyword evidence="2" id="KW-0496">Mitochondrion</keyword>
<name>A0A2U8XC94_9NEOP</name>
<keyword evidence="1" id="KW-0472">Membrane</keyword>
<reference evidence="2" key="1">
    <citation type="submission" date="2017-10" db="EMBL/GenBank/DDBJ databases">
        <title>Mitogenomes of tropical arthropods.</title>
        <authorList>
            <person name="Pires Paula D."/>
            <person name="Coiti Togawa R."/>
        </authorList>
    </citation>
    <scope>NUCLEOTIDE SEQUENCE</scope>
</reference>
<evidence type="ECO:0000313" key="2">
    <source>
        <dbReference type="EMBL" id="AWN56215.1"/>
    </source>
</evidence>
<keyword evidence="1" id="KW-0812">Transmembrane</keyword>
<dbReference type="EMBL" id="MG253266">
    <property type="protein sequence ID" value="AWN56215.1"/>
    <property type="molecule type" value="Genomic_DNA"/>
</dbReference>
<protein>
    <submittedName>
        <fullName evidence="2">ATP synthase F0 subunit 8</fullName>
    </submittedName>
</protein>
<organism evidence="2">
    <name type="scientific">Doru luteipes</name>
    <dbReference type="NCBI Taxonomy" id="1514967"/>
    <lineage>
        <taxon>Eukaryota</taxon>
        <taxon>Metazoa</taxon>
        <taxon>Ecdysozoa</taxon>
        <taxon>Arthropoda</taxon>
        <taxon>Hexapoda</taxon>
        <taxon>Insecta</taxon>
        <taxon>Pterygota</taxon>
        <taxon>Neoptera</taxon>
        <taxon>Polyneoptera</taxon>
        <taxon>Dermaptera</taxon>
        <taxon>Neodermaptera</taxon>
        <taxon>Epidermaptera</taxon>
        <taxon>Forficuloidea</taxon>
        <taxon>Forficulidae</taxon>
        <taxon>Doru</taxon>
    </lineage>
</organism>
<feature type="transmembrane region" description="Helical" evidence="1">
    <location>
        <begin position="7"/>
        <end position="28"/>
    </location>
</feature>
<proteinExistence type="predicted"/>